<dbReference type="EMBL" id="JBCITK010000001">
    <property type="protein sequence ID" value="MEN0642718.1"/>
    <property type="molecule type" value="Genomic_DNA"/>
</dbReference>
<gene>
    <name evidence="1" type="ORF">MKY91_06035</name>
</gene>
<keyword evidence="2" id="KW-1185">Reference proteome</keyword>
<name>A0ABU9VFT8_9BACI</name>
<dbReference type="Gene3D" id="2.160.20.80">
    <property type="entry name" value="E3 ubiquitin-protein ligase SopA"/>
    <property type="match status" value="1"/>
</dbReference>
<evidence type="ECO:0000313" key="2">
    <source>
        <dbReference type="Proteomes" id="UP001418796"/>
    </source>
</evidence>
<reference evidence="1 2" key="1">
    <citation type="submission" date="2024-03" db="EMBL/GenBank/DDBJ databases">
        <title>Bacilli Hybrid Assemblies.</title>
        <authorList>
            <person name="Kovac J."/>
        </authorList>
    </citation>
    <scope>NUCLEOTIDE SEQUENCE [LARGE SCALE GENOMIC DNA]</scope>
    <source>
        <strain evidence="1 2">FSL R7-0666</strain>
    </source>
</reference>
<organism evidence="1 2">
    <name type="scientific">Alkalicoccobacillus gibsonii</name>
    <dbReference type="NCBI Taxonomy" id="79881"/>
    <lineage>
        <taxon>Bacteria</taxon>
        <taxon>Bacillati</taxon>
        <taxon>Bacillota</taxon>
        <taxon>Bacilli</taxon>
        <taxon>Bacillales</taxon>
        <taxon>Bacillaceae</taxon>
        <taxon>Alkalicoccobacillus</taxon>
    </lineage>
</organism>
<sequence>MMNHPKGQRDLVSFSGFIRDQKLQTAEWSQTKVKERDIHDVVFENCRLNNVAIENCDIQGLTINGIDVQDLLTNYYENKAPLIDMAREL</sequence>
<protein>
    <recommendedName>
        <fullName evidence="3">Pentapeptide repeat-containing protein</fullName>
    </recommendedName>
</protein>
<evidence type="ECO:0008006" key="3">
    <source>
        <dbReference type="Google" id="ProtNLM"/>
    </source>
</evidence>
<dbReference type="RefSeq" id="WP_343129798.1">
    <property type="nucleotide sequence ID" value="NZ_JBCITK010000001.1"/>
</dbReference>
<evidence type="ECO:0000313" key="1">
    <source>
        <dbReference type="EMBL" id="MEN0642718.1"/>
    </source>
</evidence>
<dbReference type="Proteomes" id="UP001418796">
    <property type="component" value="Unassembled WGS sequence"/>
</dbReference>
<dbReference type="SUPFAM" id="SSF141571">
    <property type="entry name" value="Pentapeptide repeat-like"/>
    <property type="match status" value="1"/>
</dbReference>
<accession>A0ABU9VFT8</accession>
<comment type="caution">
    <text evidence="1">The sequence shown here is derived from an EMBL/GenBank/DDBJ whole genome shotgun (WGS) entry which is preliminary data.</text>
</comment>
<proteinExistence type="predicted"/>